<name>A0A5N8WQA1_9ACTN</name>
<evidence type="ECO:0000256" key="1">
    <source>
        <dbReference type="SAM" id="MobiDB-lite"/>
    </source>
</evidence>
<reference evidence="2 3" key="1">
    <citation type="submission" date="2019-09" db="EMBL/GenBank/DDBJ databases">
        <authorList>
            <person name="Duangmal K."/>
            <person name="Teo W.F.A."/>
            <person name="Lipun K."/>
        </authorList>
    </citation>
    <scope>NUCLEOTIDE SEQUENCE [LARGE SCALE GENOMIC DNA]</scope>
    <source>
        <strain evidence="2 3">K1PN6</strain>
    </source>
</reference>
<dbReference type="AlphaFoldDB" id="A0A5N8WQA1"/>
<evidence type="ECO:0000313" key="2">
    <source>
        <dbReference type="EMBL" id="MPY49601.1"/>
    </source>
</evidence>
<keyword evidence="3" id="KW-1185">Reference proteome</keyword>
<proteinExistence type="predicted"/>
<protein>
    <submittedName>
        <fullName evidence="2">DUF721 domain-containing protein</fullName>
    </submittedName>
</protein>
<evidence type="ECO:0000313" key="3">
    <source>
        <dbReference type="Proteomes" id="UP000373149"/>
    </source>
</evidence>
<sequence length="347" mass="35574">MTRCWPTVPAFSLSSQAGSRPDEHTPTDCLLGLQPQCAVHRSAHMPGMLLPASSFLGSHLHRRPVGTGPRSSLSANGCSVVPRGRCSPPGPSCRPPASSSPTAPLATTFAACPPLWPRSLANYGATGRETGIVWLPATYIAAGVWARTPGPTRADRRAGRRAPGGRCLSCVTARAPSARTGRRRGCRSRGSGPRRPGAVDGALARPETANPRASVCGEGEYLVGGAGAGGLRGLGAVFNRGEEESDAQAAVERPEPEAAAGGLQSEFLAVAVRAVPRGEQGAGGGGGVADGEAPGARLTVCPVSAAWATKLRLEQAYVIKAANASAGRTVVLRTSYPRAQVGVRAWS</sequence>
<accession>A0A5N8WQA1</accession>
<feature type="region of interest" description="Disordered" evidence="1">
    <location>
        <begin position="179"/>
        <end position="211"/>
    </location>
</feature>
<gene>
    <name evidence="2" type="ORF">FPZ41_13915</name>
</gene>
<organism evidence="2 3">
    <name type="scientific">Streptomyces acidicola</name>
    <dbReference type="NCBI Taxonomy" id="2596892"/>
    <lineage>
        <taxon>Bacteria</taxon>
        <taxon>Bacillati</taxon>
        <taxon>Actinomycetota</taxon>
        <taxon>Actinomycetes</taxon>
        <taxon>Kitasatosporales</taxon>
        <taxon>Streptomycetaceae</taxon>
        <taxon>Streptomyces</taxon>
    </lineage>
</organism>
<comment type="caution">
    <text evidence="2">The sequence shown here is derived from an EMBL/GenBank/DDBJ whole genome shotgun (WGS) entry which is preliminary data.</text>
</comment>
<dbReference type="Proteomes" id="UP000373149">
    <property type="component" value="Unassembled WGS sequence"/>
</dbReference>
<dbReference type="EMBL" id="VMNX01000040">
    <property type="protein sequence ID" value="MPY49601.1"/>
    <property type="molecule type" value="Genomic_DNA"/>
</dbReference>